<dbReference type="AlphaFoldDB" id="A0A6L5Z0X0"/>
<keyword evidence="1" id="KW-1133">Transmembrane helix</keyword>
<reference evidence="2 3" key="1">
    <citation type="submission" date="2019-10" db="EMBL/GenBank/DDBJ databases">
        <title>Cognatihalovulum marinum gen. nov. sp. nov., a new member of the family Rhodobacteraceae isolated from deep seawater of the Northwest Indian Ocean.</title>
        <authorList>
            <person name="Ruan C."/>
            <person name="Wang J."/>
            <person name="Zheng X."/>
            <person name="Song L."/>
            <person name="Zhu Y."/>
            <person name="Huang Y."/>
            <person name="Lu Z."/>
            <person name="Du W."/>
            <person name="Huang L."/>
            <person name="Dai X."/>
        </authorList>
    </citation>
    <scope>NUCLEOTIDE SEQUENCE [LARGE SCALE GENOMIC DNA]</scope>
    <source>
        <strain evidence="2 3">2CG4</strain>
    </source>
</reference>
<comment type="caution">
    <text evidence="2">The sequence shown here is derived from an EMBL/GenBank/DDBJ whole genome shotgun (WGS) entry which is preliminary data.</text>
</comment>
<proteinExistence type="predicted"/>
<accession>A0A6L5Z0X0</accession>
<feature type="transmembrane region" description="Helical" evidence="1">
    <location>
        <begin position="152"/>
        <end position="173"/>
    </location>
</feature>
<keyword evidence="3" id="KW-1185">Reference proteome</keyword>
<keyword evidence="1" id="KW-0812">Transmembrane</keyword>
<evidence type="ECO:0000256" key="1">
    <source>
        <dbReference type="SAM" id="Phobius"/>
    </source>
</evidence>
<feature type="transmembrane region" description="Helical" evidence="1">
    <location>
        <begin position="122"/>
        <end position="146"/>
    </location>
</feature>
<organism evidence="2 3">
    <name type="scientific">Halovulum marinum</name>
    <dbReference type="NCBI Taxonomy" id="2662447"/>
    <lineage>
        <taxon>Bacteria</taxon>
        <taxon>Pseudomonadati</taxon>
        <taxon>Pseudomonadota</taxon>
        <taxon>Alphaproteobacteria</taxon>
        <taxon>Rhodobacterales</taxon>
        <taxon>Paracoccaceae</taxon>
        <taxon>Halovulum</taxon>
    </lineage>
</organism>
<gene>
    <name evidence="2" type="ORF">GE300_10095</name>
</gene>
<feature type="transmembrane region" description="Helical" evidence="1">
    <location>
        <begin position="42"/>
        <end position="60"/>
    </location>
</feature>
<feature type="transmembrane region" description="Helical" evidence="1">
    <location>
        <begin position="185"/>
        <end position="204"/>
    </location>
</feature>
<name>A0A6L5Z0X0_9RHOB</name>
<dbReference type="EMBL" id="WIND01000006">
    <property type="protein sequence ID" value="MSU89959.1"/>
    <property type="molecule type" value="Genomic_DNA"/>
</dbReference>
<dbReference type="RefSeq" id="WP_154446445.1">
    <property type="nucleotide sequence ID" value="NZ_WIND01000006.1"/>
</dbReference>
<sequence>MAGAAPLERAGQPAGLVAAIAASWRDLRGGARRRLAQRPSEAGLLAHAYLAAGLAFVAGLPQAVADARALDQPDALAGVLAGRLFAALFLFPLLLYALAAAQRLVARGFGGRGSFYSARVTLFWTVIVALPLVLAEGLVSALVPALPPRGGALLGAAASALAGLGFVWIWATMTAEAEGFGRRGLVLAVFLIILVASLALLRVIPSIA</sequence>
<feature type="transmembrane region" description="Helical" evidence="1">
    <location>
        <begin position="80"/>
        <end position="101"/>
    </location>
</feature>
<evidence type="ECO:0000313" key="3">
    <source>
        <dbReference type="Proteomes" id="UP000474957"/>
    </source>
</evidence>
<keyword evidence="1" id="KW-0472">Membrane</keyword>
<evidence type="ECO:0000313" key="2">
    <source>
        <dbReference type="EMBL" id="MSU89959.1"/>
    </source>
</evidence>
<dbReference type="Proteomes" id="UP000474957">
    <property type="component" value="Unassembled WGS sequence"/>
</dbReference>
<protein>
    <submittedName>
        <fullName evidence="2">YIP1 family protein</fullName>
    </submittedName>
</protein>